<accession>A0ABD3BBI4</accession>
<protein>
    <submittedName>
        <fullName evidence="1">Uncharacterized protein</fullName>
    </submittedName>
</protein>
<gene>
    <name evidence="1" type="ORF">CASFOL_041485</name>
</gene>
<evidence type="ECO:0000313" key="1">
    <source>
        <dbReference type="EMBL" id="KAL3614728.1"/>
    </source>
</evidence>
<dbReference type="Proteomes" id="UP001632038">
    <property type="component" value="Unassembled WGS sequence"/>
</dbReference>
<keyword evidence="2" id="KW-1185">Reference proteome</keyword>
<name>A0ABD3BBI4_9LAMI</name>
<organism evidence="1 2">
    <name type="scientific">Castilleja foliolosa</name>
    <dbReference type="NCBI Taxonomy" id="1961234"/>
    <lineage>
        <taxon>Eukaryota</taxon>
        <taxon>Viridiplantae</taxon>
        <taxon>Streptophyta</taxon>
        <taxon>Embryophyta</taxon>
        <taxon>Tracheophyta</taxon>
        <taxon>Spermatophyta</taxon>
        <taxon>Magnoliopsida</taxon>
        <taxon>eudicotyledons</taxon>
        <taxon>Gunneridae</taxon>
        <taxon>Pentapetalae</taxon>
        <taxon>asterids</taxon>
        <taxon>lamiids</taxon>
        <taxon>Lamiales</taxon>
        <taxon>Orobanchaceae</taxon>
        <taxon>Pedicularideae</taxon>
        <taxon>Castillejinae</taxon>
        <taxon>Castilleja</taxon>
    </lineage>
</organism>
<proteinExistence type="predicted"/>
<comment type="caution">
    <text evidence="1">The sequence shown here is derived from an EMBL/GenBank/DDBJ whole genome shotgun (WGS) entry which is preliminary data.</text>
</comment>
<reference evidence="2" key="1">
    <citation type="journal article" date="2024" name="IScience">
        <title>Strigolactones Initiate the Formation of Haustorium-like Structures in Castilleja.</title>
        <authorList>
            <person name="Buerger M."/>
            <person name="Peterson D."/>
            <person name="Chory J."/>
        </authorList>
    </citation>
    <scope>NUCLEOTIDE SEQUENCE [LARGE SCALE GENOMIC DNA]</scope>
</reference>
<evidence type="ECO:0000313" key="2">
    <source>
        <dbReference type="Proteomes" id="UP001632038"/>
    </source>
</evidence>
<dbReference type="AlphaFoldDB" id="A0ABD3BBI4"/>
<dbReference type="EMBL" id="JAVIJP010000103">
    <property type="protein sequence ID" value="KAL3614728.1"/>
    <property type="molecule type" value="Genomic_DNA"/>
</dbReference>
<sequence length="77" mass="8913">MVKTVKKKTMREKGSKIDRYLAINFRGRFPQYYTAYNELIEVSAGVEFTSPQTHSIIHVPSPYEEVAIQAYLETWVG</sequence>